<reference evidence="2" key="3">
    <citation type="submission" date="2015-04" db="UniProtKB">
        <authorList>
            <consortium name="EnsemblPlants"/>
        </authorList>
    </citation>
    <scope>IDENTIFICATION</scope>
    <source>
        <strain evidence="2">cv. Jemalong A17</strain>
    </source>
</reference>
<proteinExistence type="predicted"/>
<sequence>MTVGVLLVRDLIDLESNCWNQTLINRIVNPIDQEDGKYSVKSGYYEIKNWERQTSTCPSSSDHHNKLWDKIWLTNNTPRQKTLVWKIL</sequence>
<reference evidence="1 3" key="1">
    <citation type="journal article" date="2011" name="Nature">
        <title>The Medicago genome provides insight into the evolution of rhizobial symbioses.</title>
        <authorList>
            <person name="Young N.D."/>
            <person name="Debelle F."/>
            <person name="Oldroyd G.E."/>
            <person name="Geurts R."/>
            <person name="Cannon S.B."/>
            <person name="Udvardi M.K."/>
            <person name="Benedito V.A."/>
            <person name="Mayer K.F."/>
            <person name="Gouzy J."/>
            <person name="Schoof H."/>
            <person name="Van de Peer Y."/>
            <person name="Proost S."/>
            <person name="Cook D.R."/>
            <person name="Meyers B.C."/>
            <person name="Spannagl M."/>
            <person name="Cheung F."/>
            <person name="De Mita S."/>
            <person name="Krishnakumar V."/>
            <person name="Gundlach H."/>
            <person name="Zhou S."/>
            <person name="Mudge J."/>
            <person name="Bharti A.K."/>
            <person name="Murray J.D."/>
            <person name="Naoumkina M.A."/>
            <person name="Rosen B."/>
            <person name="Silverstein K.A."/>
            <person name="Tang H."/>
            <person name="Rombauts S."/>
            <person name="Zhao P.X."/>
            <person name="Zhou P."/>
            <person name="Barbe V."/>
            <person name="Bardou P."/>
            <person name="Bechner M."/>
            <person name="Bellec A."/>
            <person name="Berger A."/>
            <person name="Berges H."/>
            <person name="Bidwell S."/>
            <person name="Bisseling T."/>
            <person name="Choisne N."/>
            <person name="Couloux A."/>
            <person name="Denny R."/>
            <person name="Deshpande S."/>
            <person name="Dai X."/>
            <person name="Doyle J.J."/>
            <person name="Dudez A.M."/>
            <person name="Farmer A.D."/>
            <person name="Fouteau S."/>
            <person name="Franken C."/>
            <person name="Gibelin C."/>
            <person name="Gish J."/>
            <person name="Goldstein S."/>
            <person name="Gonzalez A.J."/>
            <person name="Green P.J."/>
            <person name="Hallab A."/>
            <person name="Hartog M."/>
            <person name="Hua A."/>
            <person name="Humphray S.J."/>
            <person name="Jeong D.H."/>
            <person name="Jing Y."/>
            <person name="Jocker A."/>
            <person name="Kenton S.M."/>
            <person name="Kim D.J."/>
            <person name="Klee K."/>
            <person name="Lai H."/>
            <person name="Lang C."/>
            <person name="Lin S."/>
            <person name="Macmil S.L."/>
            <person name="Magdelenat G."/>
            <person name="Matthews L."/>
            <person name="McCorrison J."/>
            <person name="Monaghan E.L."/>
            <person name="Mun J.H."/>
            <person name="Najar F.Z."/>
            <person name="Nicholson C."/>
            <person name="Noirot C."/>
            <person name="O'Bleness M."/>
            <person name="Paule C.R."/>
            <person name="Poulain J."/>
            <person name="Prion F."/>
            <person name="Qin B."/>
            <person name="Qu C."/>
            <person name="Retzel E.F."/>
            <person name="Riddle C."/>
            <person name="Sallet E."/>
            <person name="Samain S."/>
            <person name="Samson N."/>
            <person name="Sanders I."/>
            <person name="Saurat O."/>
            <person name="Scarpelli C."/>
            <person name="Schiex T."/>
            <person name="Segurens B."/>
            <person name="Severin A.J."/>
            <person name="Sherrier D.J."/>
            <person name="Shi R."/>
            <person name="Sims S."/>
            <person name="Singer S.R."/>
            <person name="Sinharoy S."/>
            <person name="Sterck L."/>
            <person name="Viollet A."/>
            <person name="Wang B.B."/>
            <person name="Wang K."/>
            <person name="Wang M."/>
            <person name="Wang X."/>
            <person name="Warfsmann J."/>
            <person name="Weissenbach J."/>
            <person name="White D.D."/>
            <person name="White J.D."/>
            <person name="Wiley G.B."/>
            <person name="Wincker P."/>
            <person name="Xing Y."/>
            <person name="Yang L."/>
            <person name="Yao Z."/>
            <person name="Ying F."/>
            <person name="Zhai J."/>
            <person name="Zhou L."/>
            <person name="Zuber A."/>
            <person name="Denarie J."/>
            <person name="Dixon R.A."/>
            <person name="May G.D."/>
            <person name="Schwartz D.C."/>
            <person name="Rogers J."/>
            <person name="Quetier F."/>
            <person name="Town C.D."/>
            <person name="Roe B.A."/>
        </authorList>
    </citation>
    <scope>NUCLEOTIDE SEQUENCE [LARGE SCALE GENOMIC DNA]</scope>
    <source>
        <strain evidence="1">A17</strain>
        <strain evidence="2 3">cv. Jemalong A17</strain>
    </source>
</reference>
<evidence type="ECO:0008006" key="4">
    <source>
        <dbReference type="Google" id="ProtNLM"/>
    </source>
</evidence>
<protein>
    <recommendedName>
        <fullName evidence="4">Reverse transcriptase zinc-binding domain-containing protein</fullName>
    </recommendedName>
</protein>
<dbReference type="EnsemblPlants" id="AES65785">
    <property type="protein sequence ID" value="AES65785"/>
    <property type="gene ID" value="MTR_2g048940"/>
</dbReference>
<accession>G7IGM0</accession>
<dbReference type="PaxDb" id="3880-AES65785"/>
<dbReference type="EMBL" id="CM001218">
    <property type="protein sequence ID" value="AES65785.1"/>
    <property type="molecule type" value="Genomic_DNA"/>
</dbReference>
<evidence type="ECO:0000313" key="1">
    <source>
        <dbReference type="EMBL" id="AES65785.1"/>
    </source>
</evidence>
<name>G7IGM0_MEDTR</name>
<dbReference type="AlphaFoldDB" id="G7IGM0"/>
<reference evidence="1 3" key="2">
    <citation type="journal article" date="2014" name="BMC Genomics">
        <title>An improved genome release (version Mt4.0) for the model legume Medicago truncatula.</title>
        <authorList>
            <person name="Tang H."/>
            <person name="Krishnakumar V."/>
            <person name="Bidwell S."/>
            <person name="Rosen B."/>
            <person name="Chan A."/>
            <person name="Zhou S."/>
            <person name="Gentzbittel L."/>
            <person name="Childs K.L."/>
            <person name="Yandell M."/>
            <person name="Gundlach H."/>
            <person name="Mayer K.F."/>
            <person name="Schwartz D.C."/>
            <person name="Town C.D."/>
        </authorList>
    </citation>
    <scope>GENOME REANNOTATION</scope>
    <source>
        <strain evidence="2 3">cv. Jemalong A17</strain>
    </source>
</reference>
<keyword evidence="3" id="KW-1185">Reference proteome</keyword>
<evidence type="ECO:0000313" key="3">
    <source>
        <dbReference type="Proteomes" id="UP000002051"/>
    </source>
</evidence>
<organism evidence="1 3">
    <name type="scientific">Medicago truncatula</name>
    <name type="common">Barrel medic</name>
    <name type="synonym">Medicago tribuloides</name>
    <dbReference type="NCBI Taxonomy" id="3880"/>
    <lineage>
        <taxon>Eukaryota</taxon>
        <taxon>Viridiplantae</taxon>
        <taxon>Streptophyta</taxon>
        <taxon>Embryophyta</taxon>
        <taxon>Tracheophyta</taxon>
        <taxon>Spermatophyta</taxon>
        <taxon>Magnoliopsida</taxon>
        <taxon>eudicotyledons</taxon>
        <taxon>Gunneridae</taxon>
        <taxon>Pentapetalae</taxon>
        <taxon>rosids</taxon>
        <taxon>fabids</taxon>
        <taxon>Fabales</taxon>
        <taxon>Fabaceae</taxon>
        <taxon>Papilionoideae</taxon>
        <taxon>50 kb inversion clade</taxon>
        <taxon>NPAAA clade</taxon>
        <taxon>Hologalegina</taxon>
        <taxon>IRL clade</taxon>
        <taxon>Trifolieae</taxon>
        <taxon>Medicago</taxon>
    </lineage>
</organism>
<evidence type="ECO:0000313" key="2">
    <source>
        <dbReference type="EnsemblPlants" id="AES65785"/>
    </source>
</evidence>
<gene>
    <name evidence="1" type="ordered locus">MTR_2g048940</name>
</gene>
<dbReference type="HOGENOM" id="CLU_2472427_0_0_1"/>
<dbReference type="Proteomes" id="UP000002051">
    <property type="component" value="Chromosome 2"/>
</dbReference>